<evidence type="ECO:0000313" key="3">
    <source>
        <dbReference type="EMBL" id="KAK9817773.1"/>
    </source>
</evidence>
<dbReference type="GO" id="GO:0019005">
    <property type="term" value="C:SCF ubiquitin ligase complex"/>
    <property type="evidence" value="ECO:0007669"/>
    <property type="project" value="TreeGrafter"/>
</dbReference>
<dbReference type="EMBL" id="JALJOR010000004">
    <property type="protein sequence ID" value="KAK9817773.1"/>
    <property type="molecule type" value="Genomic_DNA"/>
</dbReference>
<protein>
    <recommendedName>
        <fullName evidence="2">F-box domain-containing protein</fullName>
    </recommendedName>
</protein>
<dbReference type="SMART" id="SM00367">
    <property type="entry name" value="LRR_CC"/>
    <property type="match status" value="7"/>
</dbReference>
<sequence length="604" mass="65922">MLDLPNSILEVVFAELPLADLASCCCASKELRRFAQEALQLKRSFCAFTDFRLMQRLQASTLKAGPAAPHSKLLTLLGESITYAAVQCPQLDHLSLRLPHRVVAAVKSARQAQHKQPWPLHHSLDSLYHSLPLCRQLRSLTLVNVPSRLFSMDVFTSVQPFWCFPQLEHLCTGRVGGTESIYNHSEGYYCDSLSDMSLRQIAKGSPQLRHLELHRCGNVTDDGLVQVAKNCRQLRALVLRDCPEISEVGIVQIAEKCTLLERLNIGVARCKAVGDLLLWDQGPLGGRQLGVGALFAVAANCSQLQELYISEEQLEVGVIDDMCIFPILAGCHRLRRLALRHVEVTDALLVVMAARCPQLQELVLEHTFASDHGIAAVTKGCQQLQKLCIAGFANAQATYPPQSALVSGIGNGSLKAIAANCTNLRELCISGPKRKVTGEGLNMLAAAPAEVLQHLEVLTLDHIGASPQSMCLLLSRCRYLRRLSVKGIQDGADAVAECVAQHCRHLNTIDMSHGGITDVGFSHLGRMRSLREVHACFCALVTDVGVEQLVKGLCKSLEVLDLSHAANMTRKPYAARLNAHCNTCYAAAQALDRCTAGQETNTSV</sequence>
<dbReference type="PANTHER" id="PTHR13318:SF190">
    <property type="entry name" value="PARTNER OF PAIRED, ISOFORM B"/>
    <property type="match status" value="1"/>
</dbReference>
<comment type="caution">
    <text evidence="3">The sequence shown here is derived from an EMBL/GenBank/DDBJ whole genome shotgun (WGS) entry which is preliminary data.</text>
</comment>
<dbReference type="InterPro" id="IPR055411">
    <property type="entry name" value="LRR_FXL15/At3g58940/PEG3-like"/>
</dbReference>
<evidence type="ECO:0000256" key="1">
    <source>
        <dbReference type="ARBA" id="ARBA00004430"/>
    </source>
</evidence>
<proteinExistence type="predicted"/>
<dbReference type="GO" id="GO:0005930">
    <property type="term" value="C:axoneme"/>
    <property type="evidence" value="ECO:0007669"/>
    <property type="project" value="UniProtKB-SubCell"/>
</dbReference>
<dbReference type="Pfam" id="PF00646">
    <property type="entry name" value="F-box"/>
    <property type="match status" value="1"/>
</dbReference>
<dbReference type="InterPro" id="IPR036047">
    <property type="entry name" value="F-box-like_dom_sf"/>
</dbReference>
<dbReference type="PROSITE" id="PS50181">
    <property type="entry name" value="FBOX"/>
    <property type="match status" value="1"/>
</dbReference>
<dbReference type="InterPro" id="IPR006553">
    <property type="entry name" value="Leu-rich_rpt_Cys-con_subtyp"/>
</dbReference>
<feature type="domain" description="F-box" evidence="2">
    <location>
        <begin position="1"/>
        <end position="44"/>
    </location>
</feature>
<dbReference type="CDD" id="cd09917">
    <property type="entry name" value="F-box_SF"/>
    <property type="match status" value="1"/>
</dbReference>
<dbReference type="Gene3D" id="3.80.10.10">
    <property type="entry name" value="Ribonuclease Inhibitor"/>
    <property type="match status" value="2"/>
</dbReference>
<name>A0AAW1Q618_9CHLO</name>
<dbReference type="SUPFAM" id="SSF81383">
    <property type="entry name" value="F-box domain"/>
    <property type="match status" value="1"/>
</dbReference>
<dbReference type="PANTHER" id="PTHR13318">
    <property type="entry name" value="PARTNER OF PAIRED, ISOFORM B-RELATED"/>
    <property type="match status" value="1"/>
</dbReference>
<dbReference type="AlphaFoldDB" id="A0AAW1Q618"/>
<dbReference type="Pfam" id="PF13516">
    <property type="entry name" value="LRR_6"/>
    <property type="match status" value="1"/>
</dbReference>
<dbReference type="InterPro" id="IPR032675">
    <property type="entry name" value="LRR_dom_sf"/>
</dbReference>
<evidence type="ECO:0000259" key="2">
    <source>
        <dbReference type="PROSITE" id="PS50181"/>
    </source>
</evidence>
<comment type="subcellular location">
    <subcellularLocation>
        <location evidence="1">Cytoplasm</location>
        <location evidence="1">Cytoskeleton</location>
        <location evidence="1">Cilium axoneme</location>
    </subcellularLocation>
</comment>
<accession>A0AAW1Q618</accession>
<evidence type="ECO:0000313" key="4">
    <source>
        <dbReference type="Proteomes" id="UP001489004"/>
    </source>
</evidence>
<dbReference type="InterPro" id="IPR001810">
    <property type="entry name" value="F-box_dom"/>
</dbReference>
<organism evidence="3 4">
    <name type="scientific">[Myrmecia] bisecta</name>
    <dbReference type="NCBI Taxonomy" id="41462"/>
    <lineage>
        <taxon>Eukaryota</taxon>
        <taxon>Viridiplantae</taxon>
        <taxon>Chlorophyta</taxon>
        <taxon>core chlorophytes</taxon>
        <taxon>Trebouxiophyceae</taxon>
        <taxon>Trebouxiales</taxon>
        <taxon>Trebouxiaceae</taxon>
        <taxon>Myrmecia</taxon>
    </lineage>
</organism>
<dbReference type="GO" id="GO:0031146">
    <property type="term" value="P:SCF-dependent proteasomal ubiquitin-dependent protein catabolic process"/>
    <property type="evidence" value="ECO:0007669"/>
    <property type="project" value="TreeGrafter"/>
</dbReference>
<dbReference type="Proteomes" id="UP001489004">
    <property type="component" value="Unassembled WGS sequence"/>
</dbReference>
<dbReference type="SUPFAM" id="SSF52047">
    <property type="entry name" value="RNI-like"/>
    <property type="match status" value="1"/>
</dbReference>
<gene>
    <name evidence="3" type="ORF">WJX72_002021</name>
</gene>
<dbReference type="Pfam" id="PF24758">
    <property type="entry name" value="LRR_At5g56370"/>
    <property type="match status" value="1"/>
</dbReference>
<keyword evidence="4" id="KW-1185">Reference proteome</keyword>
<reference evidence="3 4" key="1">
    <citation type="journal article" date="2024" name="Nat. Commun.">
        <title>Phylogenomics reveals the evolutionary origins of lichenization in chlorophyte algae.</title>
        <authorList>
            <person name="Puginier C."/>
            <person name="Libourel C."/>
            <person name="Otte J."/>
            <person name="Skaloud P."/>
            <person name="Haon M."/>
            <person name="Grisel S."/>
            <person name="Petersen M."/>
            <person name="Berrin J.G."/>
            <person name="Delaux P.M."/>
            <person name="Dal Grande F."/>
            <person name="Keller J."/>
        </authorList>
    </citation>
    <scope>NUCLEOTIDE SEQUENCE [LARGE SCALE GENOMIC DNA]</scope>
    <source>
        <strain evidence="3 4">SAG 2043</strain>
    </source>
</reference>
<dbReference type="InterPro" id="IPR001611">
    <property type="entry name" value="Leu-rich_rpt"/>
</dbReference>